<feature type="compositionally biased region" description="Polar residues" evidence="4">
    <location>
        <begin position="976"/>
        <end position="987"/>
    </location>
</feature>
<dbReference type="SMART" id="SM00228">
    <property type="entry name" value="PDZ"/>
    <property type="match status" value="6"/>
</dbReference>
<feature type="compositionally biased region" description="Polar residues" evidence="4">
    <location>
        <begin position="1082"/>
        <end position="1096"/>
    </location>
</feature>
<dbReference type="EnsemblMetazoa" id="XM_022796134">
    <property type="protein sequence ID" value="XP_022651869"/>
    <property type="gene ID" value="LOC111246474"/>
</dbReference>
<feature type="region of interest" description="Disordered" evidence="4">
    <location>
        <begin position="2083"/>
        <end position="2195"/>
    </location>
</feature>
<dbReference type="InterPro" id="IPR020590">
    <property type="entry name" value="Guanylate_kinase_CS"/>
</dbReference>
<dbReference type="InterPro" id="IPR036020">
    <property type="entry name" value="WW_dom_sf"/>
</dbReference>
<dbReference type="InterPro" id="IPR001202">
    <property type="entry name" value="WW_dom"/>
</dbReference>
<feature type="compositionally biased region" description="Low complexity" evidence="4">
    <location>
        <begin position="22"/>
        <end position="33"/>
    </location>
</feature>
<dbReference type="CDD" id="cd06734">
    <property type="entry name" value="PDZ4_MAGI-1_3-like"/>
    <property type="match status" value="1"/>
</dbReference>
<protein>
    <submittedName>
        <fullName evidence="8">Uncharacterized protein</fullName>
    </submittedName>
</protein>
<dbReference type="GO" id="GO:0007165">
    <property type="term" value="P:signal transduction"/>
    <property type="evidence" value="ECO:0007669"/>
    <property type="project" value="TreeGrafter"/>
</dbReference>
<dbReference type="SMART" id="SM00072">
    <property type="entry name" value="GuKc"/>
    <property type="match status" value="1"/>
</dbReference>
<dbReference type="PANTHER" id="PTHR10316:SF40">
    <property type="entry name" value="LD27118P"/>
    <property type="match status" value="1"/>
</dbReference>
<dbReference type="GO" id="GO:0005737">
    <property type="term" value="C:cytoplasm"/>
    <property type="evidence" value="ECO:0007669"/>
    <property type="project" value="TreeGrafter"/>
</dbReference>
<feature type="compositionally biased region" description="Low complexity" evidence="4">
    <location>
        <begin position="64"/>
        <end position="75"/>
    </location>
</feature>
<feature type="region of interest" description="Disordered" evidence="4">
    <location>
        <begin position="523"/>
        <end position="559"/>
    </location>
</feature>
<feature type="compositionally biased region" description="Polar residues" evidence="4">
    <location>
        <begin position="415"/>
        <end position="428"/>
    </location>
</feature>
<feature type="region of interest" description="Disordered" evidence="4">
    <location>
        <begin position="1569"/>
        <end position="1593"/>
    </location>
</feature>
<dbReference type="CDD" id="cd06733">
    <property type="entry name" value="PDZ3_MAGI-1_3-like"/>
    <property type="match status" value="1"/>
</dbReference>
<feature type="domain" description="PDZ" evidence="7">
    <location>
        <begin position="1998"/>
        <end position="2081"/>
    </location>
</feature>
<dbReference type="InterPro" id="IPR008145">
    <property type="entry name" value="GK/Ca_channel_bsu"/>
</dbReference>
<dbReference type="Pfam" id="PF00595">
    <property type="entry name" value="PDZ"/>
    <property type="match status" value="3"/>
</dbReference>
<dbReference type="SUPFAM" id="SSF51045">
    <property type="entry name" value="WW domain"/>
    <property type="match status" value="2"/>
</dbReference>
<feature type="region of interest" description="Disordered" evidence="4">
    <location>
        <begin position="1497"/>
        <end position="1538"/>
    </location>
</feature>
<dbReference type="KEGG" id="vde:111246474"/>
<feature type="compositionally biased region" description="Low complexity" evidence="4">
    <location>
        <begin position="387"/>
        <end position="414"/>
    </location>
</feature>
<dbReference type="CDD" id="cd06731">
    <property type="entry name" value="PDZ1_MAGI-1_3-like"/>
    <property type="match status" value="1"/>
</dbReference>
<dbReference type="SUPFAM" id="SSF50156">
    <property type="entry name" value="PDZ domain-like"/>
    <property type="match status" value="5"/>
</dbReference>
<sequence>MEAARPVAAGLSGSGGPFPKETTNTALNNNNNRNSDEKNGKQRRKIIDDDDNANSGPTRAVEVGGATTSGSFASSGKRQSTSIAALISSFEASSAGASGLASATVTAASVLPSTTLSSQGNTLVGGSLKTGAFRASVKAKDAAVLTVRGGAENAQFVYLDSEELGEYSIRSGDVVLEVEGQSVAGYTRADVQTLLDYCANRGQHTLALTFIQAEVLNRDIRAYLNCRFPQGSPEHDLQNTIRDNLYIRTVPCTTRTPRVGEVNGVDYHFLTREEFASLEREGKLLESGFFEGNFYGTPLPNIQIQGQSTSLKTPPLLVPGAHPTSEGKRKRNRSNVEAFLNSNKPLSPSSTTATTTMAPSTSGHLEQLAAGSDVGSGNNNSTHGKINNGDNNNSNNNNSNNNSQQEISNHSSSQLFNNHSDNSNTSGYNGYRNLVDSGSYDGHAAKASSLHCQSNNNTTSSNDMVYVGEALGEGGGSCGGQYGEGTTIVDDDLGPLPPHWEKAYTEQGEPYFINLNTNKSQWDDPRLCGDDGPDGGLGQDDRSIQMGQLGEGPGSPLTPLDQMELPYGWERIDDPQYGTYYIDHINKRTQYESPLATQATLDGSQILSGNAVLNTSGSTLSIAMSSSVREDDMVPASEKSGLPMSIPLGAPPGHFSHPSVQIGPGHEVQNNIKHASNAPLVASFRVDKLSHQFSQSEVHGGLPYTSMHLPGLKVIGPDSSPRVRNDSSKAHVPMLASLQQEYQQHIDQQRQLGGEKIGAEASGHSRSRSDLVGGTQYSSANKTASQVERGWQRPIHGTLPRNTSVDPLYATIGPKKNGGVTHLQQPLHRKPLPPPQQEDTSAVYMTMHPPTGFAGGQTRNGLMDSGLMTTHNYANVYEPQYRMSEGHRHRENGMVSCGDDLEKINESQATENDSVFTSGGNNDLDLSLRSDPDVKNDDLNNNTNNGNHNKDDSRGQAAAASGQLASTTDKKDSVPIDSSSSAQMNSSRDGILALMPCLASCMHDKTYGTVGELNKKEPTSSNTSAKHSNNNNQHVSSGSLENKLKEHHSLDDGQQREQRENEQNELRQINCDSGETTKKDSNNTMVTSPLSNGRIANNNNNNNNNNDVTGGNVNGRSTSDTARAATISKEDMLREDQQNDLLKPGSPPKNGHVSLSGGSPPRKIPPPTLPKPMLSQIPFHLQQHQALLPPQYQLPYVFTRNPAELVGEIIHVGLVKSPRGFGFTIIGGNDHQAEEFLQIKSITQGGPAWNDGTLRTGDVLVHVNGICVLGYTHGDVVSLFQSIAPGEVVHLQICRGYKLPFDPNDPNMEIVTTQAVTANGSYDTNVDKSVISDNENLVNRSVVGASREYNDIYGTVMRKMQSIDLSKGSLGGSAVVGANIRNVENASATLSSSNVEQHNSLHEESELDFEPPKFLTVEIVKGNTGFGFTIADSANGQKVKKILDETRCEDLVEGDILVDINGRNVRRSLHAEVVQVLKECLIGSTARITVQRGGFATSRSQATGARTPVNAADDAGSERGSHASTSFSQFNFNPNPTAFQYRSKTPTADLYGSAREVVIQRPKTPVVDTRNWECPEKPPRTGPQPGQQIQRLQHHPGGQTVPDANINNSIYGTTLGLGSRPTTAAYGNVGSTQPRFEEDVYGYVRSKSEVWHYDYPTPAGTRQSHTLARNAHSAVAPSQGEYANYYALYGNERGVTPQPSYDPTGQHSIYGTAESVRYAESLRAPSVQGGTIGASGAYGEGGNGEFQVSLNRQESGFGFRIVGGTEEGSQVTIGHIVPGGAADVDGSIQTGDEILSVDGHSVANASHHHVVQLIGAASISGQVTLGLRRRISNLHNTSGQSELTPATYTYNVIVERTENEGFGFVIISSVGRSGSTIGRIIEGSPAERCGRLQVGDRIHAVNGVSILDMHHEDIVNLIKVSGLTVALTIAPRTSSTGALSPGNNIQDDLSSIGTNRPLGPDDFNDQPMGAHVLSASSLVESQMLPPASPAGGPPEFRRVVLQRGARGFGFSIRGGREFHNMPLFVLRIAEMGPAQKSGQLHVGDQLLEVNGICTDGMTHAEAIGLIRQGGSTVTLLIKRISNNPPSGAAAGPSPYNPHHHLSQQQQAHHPQHPLTVESPPSLISHHSLGGPISQSSPRSPSAMLLHSPHHHPGSAGATGVPTSVHQGSPHPGHQLQQQQQQQQSSIYGTHGQWVG</sequence>
<keyword evidence="2" id="KW-0677">Repeat</keyword>
<feature type="compositionally biased region" description="Basic and acidic residues" evidence="4">
    <location>
        <begin position="1042"/>
        <end position="1065"/>
    </location>
</feature>
<dbReference type="PROSITE" id="PS01159">
    <property type="entry name" value="WW_DOMAIN_1"/>
    <property type="match status" value="1"/>
</dbReference>
<feature type="region of interest" description="Disordered" evidence="4">
    <location>
        <begin position="1012"/>
        <end position="1174"/>
    </location>
</feature>
<evidence type="ECO:0000259" key="5">
    <source>
        <dbReference type="PROSITE" id="PS50020"/>
    </source>
</evidence>
<dbReference type="GO" id="GO:0016020">
    <property type="term" value="C:membrane"/>
    <property type="evidence" value="ECO:0007669"/>
    <property type="project" value="UniProtKB-SubCell"/>
</dbReference>
<feature type="compositionally biased region" description="Polar residues" evidence="4">
    <location>
        <begin position="1522"/>
        <end position="1538"/>
    </location>
</feature>
<dbReference type="PANTHER" id="PTHR10316">
    <property type="entry name" value="MEMBRANE ASSOCIATED GUANYLATE KINASE-RELATED"/>
    <property type="match status" value="1"/>
</dbReference>
<dbReference type="InterPro" id="IPR041489">
    <property type="entry name" value="PDZ_6"/>
</dbReference>
<keyword evidence="3" id="KW-0472">Membrane</keyword>
<dbReference type="InterPro" id="IPR008144">
    <property type="entry name" value="Guanylate_kin-like_dom"/>
</dbReference>
<feature type="compositionally biased region" description="Low complexity" evidence="4">
    <location>
        <begin position="347"/>
        <end position="359"/>
    </location>
</feature>
<dbReference type="InterPro" id="IPR027417">
    <property type="entry name" value="P-loop_NTPase"/>
</dbReference>
<dbReference type="FunFam" id="2.30.42.10:FF:000005">
    <property type="entry name" value="Membrane associated guanylate kinase, WW and PDZ domain containing 1"/>
    <property type="match status" value="1"/>
</dbReference>
<dbReference type="CDD" id="cd06732">
    <property type="entry name" value="PDZ2_MAGI-1_3-like"/>
    <property type="match status" value="1"/>
</dbReference>
<evidence type="ECO:0000259" key="6">
    <source>
        <dbReference type="PROSITE" id="PS50052"/>
    </source>
</evidence>
<evidence type="ECO:0000256" key="4">
    <source>
        <dbReference type="SAM" id="MobiDB-lite"/>
    </source>
</evidence>
<evidence type="ECO:0000313" key="8">
    <source>
        <dbReference type="EnsemblMetazoa" id="XP_022651867"/>
    </source>
</evidence>
<organism evidence="8 9">
    <name type="scientific">Varroa destructor</name>
    <name type="common">Honeybee mite</name>
    <dbReference type="NCBI Taxonomy" id="109461"/>
    <lineage>
        <taxon>Eukaryota</taxon>
        <taxon>Metazoa</taxon>
        <taxon>Ecdysozoa</taxon>
        <taxon>Arthropoda</taxon>
        <taxon>Chelicerata</taxon>
        <taxon>Arachnida</taxon>
        <taxon>Acari</taxon>
        <taxon>Parasitiformes</taxon>
        <taxon>Mesostigmata</taxon>
        <taxon>Gamasina</taxon>
        <taxon>Dermanyssoidea</taxon>
        <taxon>Varroidae</taxon>
        <taxon>Varroa</taxon>
    </lineage>
</organism>
<dbReference type="InterPro" id="IPR036034">
    <property type="entry name" value="PDZ_sf"/>
</dbReference>
<keyword evidence="9" id="KW-1185">Reference proteome</keyword>
<dbReference type="Pfam" id="PF17820">
    <property type="entry name" value="PDZ_6"/>
    <property type="match status" value="1"/>
</dbReference>
<dbReference type="PROSITE" id="PS50020">
    <property type="entry name" value="WW_DOMAIN_2"/>
    <property type="match status" value="2"/>
</dbReference>
<dbReference type="EnsemblMetazoa" id="XM_022796133">
    <property type="protein sequence ID" value="XP_022651868"/>
    <property type="gene ID" value="LOC111246474"/>
</dbReference>
<dbReference type="EnsemblMetazoa" id="XM_022796131">
    <property type="protein sequence ID" value="XP_022651866"/>
    <property type="gene ID" value="LOC111246474"/>
</dbReference>
<feature type="region of interest" description="Disordered" evidence="4">
    <location>
        <begin position="310"/>
        <end position="333"/>
    </location>
</feature>
<feature type="domain" description="PDZ" evidence="7">
    <location>
        <begin position="1851"/>
        <end position="1933"/>
    </location>
</feature>
<accession>A0A7M7JKM7</accession>
<feature type="compositionally biased region" description="Low complexity" evidence="4">
    <location>
        <begin position="1097"/>
        <end position="1106"/>
    </location>
</feature>
<dbReference type="PROSITE" id="PS50106">
    <property type="entry name" value="PDZ"/>
    <property type="match status" value="5"/>
</dbReference>
<dbReference type="FunFam" id="2.30.42.10:FF:000144">
    <property type="entry name" value="Membrane associated guanylate kinase, WW and PDZ domain containing 2"/>
    <property type="match status" value="1"/>
</dbReference>
<dbReference type="EnsemblMetazoa" id="XM_022796132">
    <property type="protein sequence ID" value="XP_022651867"/>
    <property type="gene ID" value="LOC111246474"/>
</dbReference>
<dbReference type="Pfam" id="PF00625">
    <property type="entry name" value="Guanylate_kin"/>
    <property type="match status" value="1"/>
</dbReference>
<feature type="compositionally biased region" description="Basic and acidic residues" evidence="4">
    <location>
        <begin position="926"/>
        <end position="938"/>
    </location>
</feature>
<evidence type="ECO:0000256" key="2">
    <source>
        <dbReference type="ARBA" id="ARBA00022737"/>
    </source>
</evidence>
<dbReference type="Gene3D" id="2.20.70.10">
    <property type="match status" value="2"/>
</dbReference>
<feature type="compositionally biased region" description="Basic and acidic residues" evidence="4">
    <location>
        <begin position="1128"/>
        <end position="1137"/>
    </location>
</feature>
<dbReference type="PROSITE" id="PS50052">
    <property type="entry name" value="GUANYLATE_KINASE_2"/>
    <property type="match status" value="1"/>
</dbReference>
<dbReference type="RefSeq" id="XP_022651869.1">
    <property type="nucleotide sequence ID" value="XM_022796134.1"/>
</dbReference>
<dbReference type="PROSITE" id="PS00856">
    <property type="entry name" value="GUANYLATE_KINASE_1"/>
    <property type="match status" value="1"/>
</dbReference>
<reference evidence="8" key="1">
    <citation type="submission" date="2021-01" db="UniProtKB">
        <authorList>
            <consortium name="EnsemblMetazoa"/>
        </authorList>
    </citation>
    <scope>IDENTIFICATION</scope>
</reference>
<feature type="domain" description="PDZ" evidence="7">
    <location>
        <begin position="1416"/>
        <end position="1479"/>
    </location>
</feature>
<feature type="region of interest" description="Disordered" evidence="4">
    <location>
        <begin position="369"/>
        <end position="430"/>
    </location>
</feature>
<dbReference type="Pfam" id="PF00397">
    <property type="entry name" value="WW"/>
    <property type="match status" value="1"/>
</dbReference>
<feature type="compositionally biased region" description="Polar residues" evidence="4">
    <location>
        <begin position="1107"/>
        <end position="1121"/>
    </location>
</feature>
<dbReference type="CDD" id="cd06735">
    <property type="entry name" value="PDZ5_MAGI-1_3-like"/>
    <property type="match status" value="1"/>
</dbReference>
<feature type="compositionally biased region" description="Polar residues" evidence="4">
    <location>
        <begin position="375"/>
        <end position="385"/>
    </location>
</feature>
<evidence type="ECO:0000256" key="1">
    <source>
        <dbReference type="ARBA" id="ARBA00004170"/>
    </source>
</evidence>
<dbReference type="SUPFAM" id="SSF52540">
    <property type="entry name" value="P-loop containing nucleoside triphosphate hydrolases"/>
    <property type="match status" value="1"/>
</dbReference>
<proteinExistence type="predicted"/>
<dbReference type="CTD" id="37403"/>
<dbReference type="OrthoDB" id="66881at2759"/>
<name>A0A7M7JKM7_VARDE</name>
<dbReference type="RefSeq" id="XP_022651868.1">
    <property type="nucleotide sequence ID" value="XM_022796133.1"/>
</dbReference>
<feature type="compositionally biased region" description="Low complexity" evidence="4">
    <location>
        <begin position="955"/>
        <end position="967"/>
    </location>
</feature>
<feature type="compositionally biased region" description="Basic and acidic residues" evidence="4">
    <location>
        <begin position="1570"/>
        <end position="1579"/>
    </location>
</feature>
<dbReference type="RefSeq" id="XP_022651867.1">
    <property type="nucleotide sequence ID" value="XM_022796132.1"/>
</dbReference>
<dbReference type="RefSeq" id="XP_022651866.1">
    <property type="nucleotide sequence ID" value="XM_022796131.1"/>
</dbReference>
<dbReference type="FunFam" id="2.30.42.10:FF:000232">
    <property type="entry name" value="Uncharacterized protein, isoform A"/>
    <property type="match status" value="1"/>
</dbReference>
<dbReference type="Gene3D" id="3.30.63.10">
    <property type="entry name" value="Guanylate Kinase phosphate binding domain"/>
    <property type="match status" value="1"/>
</dbReference>
<evidence type="ECO:0000313" key="9">
    <source>
        <dbReference type="Proteomes" id="UP000594260"/>
    </source>
</evidence>
<feature type="compositionally biased region" description="Polar residues" evidence="4">
    <location>
        <begin position="909"/>
        <end position="921"/>
    </location>
</feature>
<dbReference type="GeneID" id="111246474"/>
<feature type="domain" description="PDZ" evidence="7">
    <location>
        <begin position="1747"/>
        <end position="1814"/>
    </location>
</feature>
<feature type="compositionally biased region" description="Low complexity" evidence="4">
    <location>
        <begin position="2165"/>
        <end position="2185"/>
    </location>
</feature>
<feature type="region of interest" description="Disordered" evidence="4">
    <location>
        <begin position="909"/>
        <end position="987"/>
    </location>
</feature>
<feature type="domain" description="PDZ" evidence="7">
    <location>
        <begin position="1211"/>
        <end position="1282"/>
    </location>
</feature>
<feature type="domain" description="WW" evidence="5">
    <location>
        <begin position="563"/>
        <end position="596"/>
    </location>
</feature>
<feature type="domain" description="WW" evidence="5">
    <location>
        <begin position="494"/>
        <end position="527"/>
    </location>
</feature>
<dbReference type="FunCoup" id="A0A7M7JKM7">
    <property type="interactions" value="588"/>
</dbReference>
<evidence type="ECO:0000256" key="3">
    <source>
        <dbReference type="ARBA" id="ARBA00023136"/>
    </source>
</evidence>
<dbReference type="InParanoid" id="A0A7M7JKM7"/>
<comment type="subcellular location">
    <subcellularLocation>
        <location evidence="1">Membrane</location>
        <topology evidence="1">Peripheral membrane protein</topology>
    </subcellularLocation>
</comment>
<dbReference type="SMART" id="SM00456">
    <property type="entry name" value="WW"/>
    <property type="match status" value="2"/>
</dbReference>
<feature type="region of interest" description="Disordered" evidence="4">
    <location>
        <begin position="1"/>
        <end position="75"/>
    </location>
</feature>
<feature type="compositionally biased region" description="Low complexity" evidence="4">
    <location>
        <begin position="2083"/>
        <end position="2093"/>
    </location>
</feature>
<evidence type="ECO:0000259" key="7">
    <source>
        <dbReference type="PROSITE" id="PS50106"/>
    </source>
</evidence>
<feature type="domain" description="Guanylate kinase-like" evidence="6">
    <location>
        <begin position="221"/>
        <end position="303"/>
    </location>
</feature>
<dbReference type="Gene3D" id="2.30.42.10">
    <property type="match status" value="5"/>
</dbReference>
<feature type="region of interest" description="Disordered" evidence="4">
    <location>
        <begin position="340"/>
        <end position="359"/>
    </location>
</feature>
<dbReference type="FunFam" id="3.30.63.10:FF:000002">
    <property type="entry name" value="Guanylate kinase 1"/>
    <property type="match status" value="1"/>
</dbReference>
<feature type="region of interest" description="Disordered" evidence="4">
    <location>
        <begin position="744"/>
        <end position="774"/>
    </location>
</feature>
<dbReference type="Proteomes" id="UP000594260">
    <property type="component" value="Unplaced"/>
</dbReference>
<feature type="compositionally biased region" description="Polar residues" evidence="4">
    <location>
        <begin position="1019"/>
        <end position="1040"/>
    </location>
</feature>
<dbReference type="CDD" id="cd00201">
    <property type="entry name" value="WW"/>
    <property type="match status" value="2"/>
</dbReference>
<dbReference type="FunFam" id="2.20.70.10:FF:000001">
    <property type="entry name" value="Membrane-associated guanylate kinase, WW and PDZ domain-containing protein 1"/>
    <property type="match status" value="1"/>
</dbReference>
<dbReference type="InterPro" id="IPR001478">
    <property type="entry name" value="PDZ"/>
</dbReference>